<dbReference type="InterPro" id="IPR038849">
    <property type="entry name" value="ARL2BP"/>
</dbReference>
<evidence type="ECO:0000256" key="12">
    <source>
        <dbReference type="RuleBase" id="RU367099"/>
    </source>
</evidence>
<dbReference type="Proteomes" id="UP000230750">
    <property type="component" value="Unassembled WGS sequence"/>
</dbReference>
<dbReference type="GO" id="GO:0051457">
    <property type="term" value="P:maintenance of protein location in nucleus"/>
    <property type="evidence" value="ECO:0007669"/>
    <property type="project" value="TreeGrafter"/>
</dbReference>
<keyword evidence="11 12" id="KW-0966">Cell projection</keyword>
<keyword evidence="7 12" id="KW-0969">Cilium</keyword>
<dbReference type="EMBL" id="MRZV01001806">
    <property type="protein sequence ID" value="PIK35817.1"/>
    <property type="molecule type" value="Genomic_DNA"/>
</dbReference>
<comment type="caution">
    <text evidence="15">The sequence shown here is derived from an EMBL/GenBank/DDBJ whole genome shotgun (WGS) entry which is preliminary data.</text>
</comment>
<evidence type="ECO:0000313" key="15">
    <source>
        <dbReference type="EMBL" id="PIK35817.1"/>
    </source>
</evidence>
<comment type="function">
    <text evidence="12">Plays a role as an effector of the ADP-ribosylation factor-like protein 2, ARL2.</text>
</comment>
<dbReference type="Gene3D" id="1.20.1520.10">
    <property type="entry name" value="ADP-ribosylation factor-like 2-binding protein, domain"/>
    <property type="match status" value="1"/>
</dbReference>
<reference evidence="15 16" key="1">
    <citation type="journal article" date="2017" name="PLoS Biol.">
        <title>The sea cucumber genome provides insights into morphological evolution and visceral regeneration.</title>
        <authorList>
            <person name="Zhang X."/>
            <person name="Sun L."/>
            <person name="Yuan J."/>
            <person name="Sun Y."/>
            <person name="Gao Y."/>
            <person name="Zhang L."/>
            <person name="Li S."/>
            <person name="Dai H."/>
            <person name="Hamel J.F."/>
            <person name="Liu C."/>
            <person name="Yu Y."/>
            <person name="Liu S."/>
            <person name="Lin W."/>
            <person name="Guo K."/>
            <person name="Jin S."/>
            <person name="Xu P."/>
            <person name="Storey K.B."/>
            <person name="Huan P."/>
            <person name="Zhang T."/>
            <person name="Zhou Y."/>
            <person name="Zhang J."/>
            <person name="Lin C."/>
            <person name="Li X."/>
            <person name="Xing L."/>
            <person name="Huo D."/>
            <person name="Sun M."/>
            <person name="Wang L."/>
            <person name="Mercier A."/>
            <person name="Li F."/>
            <person name="Yang H."/>
            <person name="Xiang J."/>
        </authorList>
    </citation>
    <scope>NUCLEOTIDE SEQUENCE [LARGE SCALE GENOMIC DNA]</scope>
    <source>
        <strain evidence="15">Shaxun</strain>
        <tissue evidence="15">Muscle</tissue>
    </source>
</reference>
<sequence length="238" mass="27191">MIMPCFFKSKIRLALEVQSTTDCTTAAFDINIAAKANCGGRVSSPGSRYVSLSRKMAANESGDGDQIDFMEFQEELVGSSSNIDDTKFDTTIGHIEDIIMEDGFQKMQSDFMEQHYHHFDDDEENKFIYTDIHKQYLSLVEKYLEEQLVVRMPGFAMEAFSTQLEKRKKKKKESLDGEIFEILLTFSDFLAFKEMFLDYKAEKEGRTVDLSAGFIVTPYQEPSTSQQDNSASKQLSEK</sequence>
<comment type="subcellular location">
    <subcellularLocation>
        <location evidence="1 12">Cytoplasm</location>
        <location evidence="1 12">Cytoskeleton</location>
        <location evidence="1 12">Cilium basal body</location>
    </subcellularLocation>
    <subcellularLocation>
        <location evidence="3 12">Cytoplasm</location>
        <location evidence="3 12">Cytoskeleton</location>
        <location evidence="3 12">Microtubule organizing center</location>
        <location evidence="3 12">Centrosome</location>
    </subcellularLocation>
    <subcellularLocation>
        <location evidence="12">Cytoplasm</location>
    </subcellularLocation>
    <subcellularLocation>
        <location evidence="2 12">Nucleus</location>
    </subcellularLocation>
    <subcellularLocation>
        <location evidence="12">Mitochondrion intermembrane space</location>
    </subcellularLocation>
</comment>
<comment type="similarity">
    <text evidence="4 12">Belongs to the ARL2BP family.</text>
</comment>
<evidence type="ECO:0000256" key="7">
    <source>
        <dbReference type="ARBA" id="ARBA00023069"/>
    </source>
</evidence>
<dbReference type="GO" id="GO:0005813">
    <property type="term" value="C:centrosome"/>
    <property type="evidence" value="ECO:0007669"/>
    <property type="project" value="UniProtKB-SubCell"/>
</dbReference>
<gene>
    <name evidence="15" type="ORF">BSL78_27355</name>
</gene>
<dbReference type="InterPro" id="IPR042541">
    <property type="entry name" value="BART_sf"/>
</dbReference>
<feature type="region of interest" description="Disordered" evidence="13">
    <location>
        <begin position="219"/>
        <end position="238"/>
    </location>
</feature>
<protein>
    <recommendedName>
        <fullName evidence="5 12">ADP-ribosylation factor-like protein 2-binding protein</fullName>
        <shortName evidence="12">ARF-like 2-binding protein</shortName>
    </recommendedName>
</protein>
<dbReference type="GO" id="GO:0005634">
    <property type="term" value="C:nucleus"/>
    <property type="evidence" value="ECO:0007669"/>
    <property type="project" value="UniProtKB-SubCell"/>
</dbReference>
<evidence type="ECO:0000256" key="13">
    <source>
        <dbReference type="SAM" id="MobiDB-lite"/>
    </source>
</evidence>
<dbReference type="AlphaFoldDB" id="A0A2G8JJA1"/>
<dbReference type="PANTHER" id="PTHR15487:SF4">
    <property type="entry name" value="ADP-RIBOSYLATION FACTOR-LIKE PROTEIN 2-BINDING PROTEIN"/>
    <property type="match status" value="1"/>
</dbReference>
<evidence type="ECO:0000256" key="4">
    <source>
        <dbReference type="ARBA" id="ARBA00009880"/>
    </source>
</evidence>
<feature type="domain" description="BART" evidence="14">
    <location>
        <begin position="87"/>
        <end position="205"/>
    </location>
</feature>
<keyword evidence="8 12" id="KW-0496">Mitochondrion</keyword>
<evidence type="ECO:0000256" key="2">
    <source>
        <dbReference type="ARBA" id="ARBA00004123"/>
    </source>
</evidence>
<accession>A0A2G8JJA1</accession>
<evidence type="ECO:0000256" key="1">
    <source>
        <dbReference type="ARBA" id="ARBA00004120"/>
    </source>
</evidence>
<keyword evidence="6 12" id="KW-0963">Cytoplasm</keyword>
<evidence type="ECO:0000256" key="11">
    <source>
        <dbReference type="ARBA" id="ARBA00023273"/>
    </source>
</evidence>
<dbReference type="Pfam" id="PF11527">
    <property type="entry name" value="ARL2_Bind_BART"/>
    <property type="match status" value="1"/>
</dbReference>
<evidence type="ECO:0000259" key="14">
    <source>
        <dbReference type="Pfam" id="PF11527"/>
    </source>
</evidence>
<dbReference type="PANTHER" id="PTHR15487">
    <property type="entry name" value="ADP-RIBOSYLATION FACTOR-LIKE PROTEIN 2-BINDING PROTEIN"/>
    <property type="match status" value="1"/>
</dbReference>
<name>A0A2G8JJA1_STIJA</name>
<dbReference type="OrthoDB" id="302784at2759"/>
<evidence type="ECO:0000256" key="9">
    <source>
        <dbReference type="ARBA" id="ARBA00023212"/>
    </source>
</evidence>
<evidence type="ECO:0000256" key="6">
    <source>
        <dbReference type="ARBA" id="ARBA00022490"/>
    </source>
</evidence>
<evidence type="ECO:0000256" key="8">
    <source>
        <dbReference type="ARBA" id="ARBA00023128"/>
    </source>
</evidence>
<evidence type="ECO:0000313" key="16">
    <source>
        <dbReference type="Proteomes" id="UP000230750"/>
    </source>
</evidence>
<evidence type="ECO:0000256" key="3">
    <source>
        <dbReference type="ARBA" id="ARBA00004300"/>
    </source>
</evidence>
<organism evidence="15 16">
    <name type="scientific">Stichopus japonicus</name>
    <name type="common">Sea cucumber</name>
    <dbReference type="NCBI Taxonomy" id="307972"/>
    <lineage>
        <taxon>Eukaryota</taxon>
        <taxon>Metazoa</taxon>
        <taxon>Echinodermata</taxon>
        <taxon>Eleutherozoa</taxon>
        <taxon>Echinozoa</taxon>
        <taxon>Holothuroidea</taxon>
        <taxon>Aspidochirotacea</taxon>
        <taxon>Aspidochirotida</taxon>
        <taxon>Stichopodidae</taxon>
        <taxon>Apostichopus</taxon>
    </lineage>
</organism>
<keyword evidence="16" id="KW-1185">Reference proteome</keyword>
<dbReference type="GO" id="GO:0005929">
    <property type="term" value="C:cilium"/>
    <property type="evidence" value="ECO:0007669"/>
    <property type="project" value="UniProtKB-UniRule"/>
</dbReference>
<proteinExistence type="inferred from homology"/>
<dbReference type="InterPro" id="IPR023379">
    <property type="entry name" value="BART_dom"/>
</dbReference>
<feature type="compositionally biased region" description="Polar residues" evidence="13">
    <location>
        <begin position="220"/>
        <end position="238"/>
    </location>
</feature>
<keyword evidence="9 12" id="KW-0206">Cytoskeleton</keyword>
<evidence type="ECO:0000256" key="10">
    <source>
        <dbReference type="ARBA" id="ARBA00023242"/>
    </source>
</evidence>
<evidence type="ECO:0000256" key="5">
    <source>
        <dbReference type="ARBA" id="ARBA00014849"/>
    </source>
</evidence>
<keyword evidence="10 12" id="KW-0539">Nucleus</keyword>
<dbReference type="STRING" id="307972.A0A2G8JJA1"/>
<dbReference type="GO" id="GO:0005758">
    <property type="term" value="C:mitochondrial intermembrane space"/>
    <property type="evidence" value="ECO:0007669"/>
    <property type="project" value="UniProtKB-SubCell"/>
</dbReference>